<keyword evidence="8" id="KW-0863">Zinc-finger</keyword>
<dbReference type="GO" id="GO:0003677">
    <property type="term" value="F:DNA binding"/>
    <property type="evidence" value="ECO:0007669"/>
    <property type="project" value="UniProtKB-KW"/>
</dbReference>
<dbReference type="NCBIfam" id="TIGR01391">
    <property type="entry name" value="dnaG"/>
    <property type="match status" value="1"/>
</dbReference>
<dbReference type="PANTHER" id="PTHR30313:SF2">
    <property type="entry name" value="DNA PRIMASE"/>
    <property type="match status" value="1"/>
</dbReference>
<dbReference type="EMBL" id="UOGJ01000097">
    <property type="protein sequence ID" value="VAX36476.1"/>
    <property type="molecule type" value="Genomic_DNA"/>
</dbReference>
<dbReference type="Gene3D" id="3.90.980.10">
    <property type="entry name" value="DNA primase, catalytic core, N-terminal domain"/>
    <property type="match status" value="1"/>
</dbReference>
<dbReference type="InterPro" id="IPR016136">
    <property type="entry name" value="DNA_helicase_N/primase_C"/>
</dbReference>
<dbReference type="GO" id="GO:0006269">
    <property type="term" value="P:DNA replication, synthesis of primer"/>
    <property type="evidence" value="ECO:0007669"/>
    <property type="project" value="UniProtKB-KW"/>
</dbReference>
<dbReference type="InterPro" id="IPR006295">
    <property type="entry name" value="DNA_primase_DnaG"/>
</dbReference>
<dbReference type="CDD" id="cd03364">
    <property type="entry name" value="TOPRIM_DnaG_primases"/>
    <property type="match status" value="1"/>
</dbReference>
<dbReference type="SMART" id="SM00493">
    <property type="entry name" value="TOPRIM"/>
    <property type="match status" value="1"/>
</dbReference>
<dbReference type="PROSITE" id="PS50880">
    <property type="entry name" value="TOPRIM"/>
    <property type="match status" value="1"/>
</dbReference>
<dbReference type="InterPro" id="IPR006171">
    <property type="entry name" value="TOPRIM_dom"/>
</dbReference>
<dbReference type="SUPFAM" id="SSF56731">
    <property type="entry name" value="DNA primase core"/>
    <property type="match status" value="1"/>
</dbReference>
<evidence type="ECO:0000256" key="6">
    <source>
        <dbReference type="ARBA" id="ARBA00022705"/>
    </source>
</evidence>
<dbReference type="PIRSF" id="PIRSF002811">
    <property type="entry name" value="DnaG"/>
    <property type="match status" value="1"/>
</dbReference>
<evidence type="ECO:0000256" key="4">
    <source>
        <dbReference type="ARBA" id="ARBA00022679"/>
    </source>
</evidence>
<proteinExistence type="inferred from homology"/>
<dbReference type="SMART" id="SM00400">
    <property type="entry name" value="ZnF_CHCC"/>
    <property type="match status" value="1"/>
</dbReference>
<dbReference type="InterPro" id="IPR037068">
    <property type="entry name" value="DNA_primase_core_N_sf"/>
</dbReference>
<evidence type="ECO:0000256" key="9">
    <source>
        <dbReference type="ARBA" id="ARBA00022833"/>
    </source>
</evidence>
<keyword evidence="3" id="KW-0639">Primosome</keyword>
<dbReference type="GO" id="GO:1990077">
    <property type="term" value="C:primosome complex"/>
    <property type="evidence" value="ECO:0007669"/>
    <property type="project" value="UniProtKB-KW"/>
</dbReference>
<keyword evidence="6" id="KW-0235">DNA replication</keyword>
<evidence type="ECO:0000256" key="8">
    <source>
        <dbReference type="ARBA" id="ARBA00022771"/>
    </source>
</evidence>
<evidence type="ECO:0000256" key="12">
    <source>
        <dbReference type="ARBA" id="ARBA00023163"/>
    </source>
</evidence>
<dbReference type="InterPro" id="IPR013264">
    <property type="entry name" value="DNAG_N"/>
</dbReference>
<dbReference type="FunFam" id="3.90.580.10:FF:000001">
    <property type="entry name" value="DNA primase"/>
    <property type="match status" value="1"/>
</dbReference>
<keyword evidence="10" id="KW-0460">Magnesium</keyword>
<keyword evidence="2" id="KW-0240">DNA-directed RNA polymerase</keyword>
<name>A0A3B1D0N9_9ZZZZ</name>
<dbReference type="Gene3D" id="3.40.1360.10">
    <property type="match status" value="1"/>
</dbReference>
<keyword evidence="9" id="KW-0862">Zinc</keyword>
<dbReference type="InterPro" id="IPR002694">
    <property type="entry name" value="Znf_CHC2"/>
</dbReference>
<keyword evidence="11" id="KW-0238">DNA-binding</keyword>
<comment type="cofactor">
    <cofactor evidence="1">
        <name>Zn(2+)</name>
        <dbReference type="ChEBI" id="CHEBI:29105"/>
    </cofactor>
</comment>
<keyword evidence="7" id="KW-0479">Metal-binding</keyword>
<dbReference type="Pfam" id="PF01807">
    <property type="entry name" value="Zn_ribbon_DnaG"/>
    <property type="match status" value="1"/>
</dbReference>
<dbReference type="PANTHER" id="PTHR30313">
    <property type="entry name" value="DNA PRIMASE"/>
    <property type="match status" value="1"/>
</dbReference>
<dbReference type="EC" id="2.7.7.-" evidence="14"/>
<dbReference type="Pfam" id="PF08275">
    <property type="entry name" value="DNAG_N"/>
    <property type="match status" value="1"/>
</dbReference>
<evidence type="ECO:0000256" key="10">
    <source>
        <dbReference type="ARBA" id="ARBA00022842"/>
    </source>
</evidence>
<dbReference type="Gene3D" id="1.10.860.10">
    <property type="entry name" value="DNAb Helicase, Chain A"/>
    <property type="match status" value="1"/>
</dbReference>
<keyword evidence="5 14" id="KW-0548">Nucleotidyltransferase</keyword>
<evidence type="ECO:0000259" key="13">
    <source>
        <dbReference type="PROSITE" id="PS50880"/>
    </source>
</evidence>
<dbReference type="GO" id="GO:0000428">
    <property type="term" value="C:DNA-directed RNA polymerase complex"/>
    <property type="evidence" value="ECO:0007669"/>
    <property type="project" value="UniProtKB-KW"/>
</dbReference>
<dbReference type="Gene3D" id="3.90.580.10">
    <property type="entry name" value="Zinc finger, CHC2-type domain"/>
    <property type="match status" value="1"/>
</dbReference>
<accession>A0A3B1D0N9</accession>
<evidence type="ECO:0000256" key="7">
    <source>
        <dbReference type="ARBA" id="ARBA00022723"/>
    </source>
</evidence>
<dbReference type="InterPro" id="IPR036977">
    <property type="entry name" value="DNA_primase_Znf_CHC2"/>
</dbReference>
<evidence type="ECO:0000256" key="11">
    <source>
        <dbReference type="ARBA" id="ARBA00023125"/>
    </source>
</evidence>
<dbReference type="InterPro" id="IPR050219">
    <property type="entry name" value="DnaG_primase"/>
</dbReference>
<evidence type="ECO:0000256" key="2">
    <source>
        <dbReference type="ARBA" id="ARBA00022478"/>
    </source>
</evidence>
<dbReference type="HAMAP" id="MF_00974">
    <property type="entry name" value="DNA_primase_DnaG"/>
    <property type="match status" value="1"/>
</dbReference>
<evidence type="ECO:0000256" key="1">
    <source>
        <dbReference type="ARBA" id="ARBA00001947"/>
    </source>
</evidence>
<keyword evidence="12" id="KW-0804">Transcription</keyword>
<dbReference type="Pfam" id="PF10410">
    <property type="entry name" value="DnaB_bind"/>
    <property type="match status" value="1"/>
</dbReference>
<organism evidence="14">
    <name type="scientific">hydrothermal vent metagenome</name>
    <dbReference type="NCBI Taxonomy" id="652676"/>
    <lineage>
        <taxon>unclassified sequences</taxon>
        <taxon>metagenomes</taxon>
        <taxon>ecological metagenomes</taxon>
    </lineage>
</organism>
<dbReference type="AlphaFoldDB" id="A0A3B1D0N9"/>
<evidence type="ECO:0000256" key="3">
    <source>
        <dbReference type="ARBA" id="ARBA00022515"/>
    </source>
</evidence>
<gene>
    <name evidence="14" type="ORF">MNBD_UNCLBAC01-2104</name>
</gene>
<dbReference type="Pfam" id="PF13155">
    <property type="entry name" value="Toprim_2"/>
    <property type="match status" value="1"/>
</dbReference>
<dbReference type="GO" id="GO:0005737">
    <property type="term" value="C:cytoplasm"/>
    <property type="evidence" value="ECO:0007669"/>
    <property type="project" value="TreeGrafter"/>
</dbReference>
<dbReference type="InterPro" id="IPR019475">
    <property type="entry name" value="DNA_primase_DnaB-bd"/>
</dbReference>
<dbReference type="GO" id="GO:0008270">
    <property type="term" value="F:zinc ion binding"/>
    <property type="evidence" value="ECO:0007669"/>
    <property type="project" value="UniProtKB-KW"/>
</dbReference>
<dbReference type="SUPFAM" id="SSF57783">
    <property type="entry name" value="Zinc beta-ribbon"/>
    <property type="match status" value="1"/>
</dbReference>
<protein>
    <submittedName>
        <fullName evidence="14">DNA primase</fullName>
        <ecNumber evidence="14">2.7.7.-</ecNumber>
    </submittedName>
</protein>
<evidence type="ECO:0000256" key="5">
    <source>
        <dbReference type="ARBA" id="ARBA00022695"/>
    </source>
</evidence>
<evidence type="ECO:0000313" key="14">
    <source>
        <dbReference type="EMBL" id="VAX36476.1"/>
    </source>
</evidence>
<reference evidence="14" key="1">
    <citation type="submission" date="2018-06" db="EMBL/GenBank/DDBJ databases">
        <authorList>
            <person name="Zhirakovskaya E."/>
        </authorList>
    </citation>
    <scope>NUCLEOTIDE SEQUENCE</scope>
</reference>
<dbReference type="GO" id="GO:0003899">
    <property type="term" value="F:DNA-directed RNA polymerase activity"/>
    <property type="evidence" value="ECO:0007669"/>
    <property type="project" value="InterPro"/>
</dbReference>
<dbReference type="InterPro" id="IPR030846">
    <property type="entry name" value="DnaG_bac"/>
</dbReference>
<dbReference type="InterPro" id="IPR034151">
    <property type="entry name" value="TOPRIM_DnaG_bac"/>
</dbReference>
<feature type="domain" description="Toprim" evidence="13">
    <location>
        <begin position="264"/>
        <end position="345"/>
    </location>
</feature>
<keyword evidence="4 14" id="KW-0808">Transferase</keyword>
<sequence length="597" mass="68227">MSFIPEDVIAQVLDRCDIVDTVASYVALKPAGKNFKANCPFHNEKTPSFVVNPQRQIFHCFGCGVGGNVFSFIMKQDRLEFPEVVRMLAQKVHVAIPENNFSKSQSNNIRQQIFKVNMLAADFFHHHLLSDKSKSVDSVRQYLKGRGITLESVKRYHLGFALNQWDGLLEYLRGKDISLALMEKAGLIIAREGKKGYYDRFRNRIIFPIFDTREHCRAFGARSWEEEQGKVTAKYLNSPETPVYTKGHHLYGIHLSRNEIVRQDAAIIVEGYTDCLIPYQAGVKNVVASSGTALTVEQIRLLRRYTKNVYLLFDMDTAGEAAMLRSLDTLVAEDMNVKVVSLEEGEDPDSFIRQHGVDVFYQRLKGAKELFEYKLAILKQRCNVTSPEGKAEISSGMLGTLSKYSNAVVQAEYIKRLARDLNVSEQALITELKKLKTPEKTEKVFPRGPKNQNISVQKGRAVEFSILKLLLDDQNFVPATRKEILTSDFQDVRVRQVISKIYEWFDAGKDITTGNLINLFSDAEIQKIITELAADDEGMIGDKQKMHDDYLSRMKQDRLRIRIKKLQDDIQKAEYAGEQEQLGIFMKEYHQLLREKV</sequence>